<feature type="region of interest" description="Disordered" evidence="1">
    <location>
        <begin position="54"/>
        <end position="145"/>
    </location>
</feature>
<dbReference type="EMBL" id="BARU01022341">
    <property type="protein sequence ID" value="GAH55712.1"/>
    <property type="molecule type" value="Genomic_DNA"/>
</dbReference>
<dbReference type="AlphaFoldDB" id="X1GER6"/>
<name>X1GER6_9ZZZZ</name>
<gene>
    <name evidence="2" type="ORF">S03H2_36414</name>
</gene>
<comment type="caution">
    <text evidence="2">The sequence shown here is derived from an EMBL/GenBank/DDBJ whole genome shotgun (WGS) entry which is preliminary data.</text>
</comment>
<accession>X1GER6</accession>
<protein>
    <submittedName>
        <fullName evidence="2">Uncharacterized protein</fullName>
    </submittedName>
</protein>
<feature type="non-terminal residue" evidence="2">
    <location>
        <position position="179"/>
    </location>
</feature>
<organism evidence="2">
    <name type="scientific">marine sediment metagenome</name>
    <dbReference type="NCBI Taxonomy" id="412755"/>
    <lineage>
        <taxon>unclassified sequences</taxon>
        <taxon>metagenomes</taxon>
        <taxon>ecological metagenomes</taxon>
    </lineage>
</organism>
<proteinExistence type="predicted"/>
<evidence type="ECO:0000256" key="1">
    <source>
        <dbReference type="SAM" id="MobiDB-lite"/>
    </source>
</evidence>
<feature type="compositionally biased region" description="Polar residues" evidence="1">
    <location>
        <begin position="54"/>
        <end position="66"/>
    </location>
</feature>
<sequence length="179" mass="18532">MIFDSVVYPNTVEASLGNREDNVITGLSGYNGKGNGKGGKGDGSVFYTVKSISSGPGNSSMGPTSTADGDGNDKGAAGENSGRTPFAETNPGVEIKKPEVINRNFAVSAETNPSNNAKKVKGVSNEENNVGEKPNPSSHNKANDLAPPVEDATTFSSFLSSLKKLFTISVLTGLIILYS</sequence>
<evidence type="ECO:0000313" key="2">
    <source>
        <dbReference type="EMBL" id="GAH55712.1"/>
    </source>
</evidence>
<reference evidence="2" key="1">
    <citation type="journal article" date="2014" name="Front. Microbiol.">
        <title>High frequency of phylogenetically diverse reductive dehalogenase-homologous genes in deep subseafloor sedimentary metagenomes.</title>
        <authorList>
            <person name="Kawai M."/>
            <person name="Futagami T."/>
            <person name="Toyoda A."/>
            <person name="Takaki Y."/>
            <person name="Nishi S."/>
            <person name="Hori S."/>
            <person name="Arai W."/>
            <person name="Tsubouchi T."/>
            <person name="Morono Y."/>
            <person name="Uchiyama I."/>
            <person name="Ito T."/>
            <person name="Fujiyama A."/>
            <person name="Inagaki F."/>
            <person name="Takami H."/>
        </authorList>
    </citation>
    <scope>NUCLEOTIDE SEQUENCE</scope>
    <source>
        <strain evidence="2">Expedition CK06-06</strain>
    </source>
</reference>